<evidence type="ECO:0000259" key="3">
    <source>
        <dbReference type="PROSITE" id="PS50043"/>
    </source>
</evidence>
<accession>A0ABS5YNH6</accession>
<evidence type="ECO:0000256" key="1">
    <source>
        <dbReference type="ARBA" id="ARBA00022741"/>
    </source>
</evidence>
<dbReference type="SUPFAM" id="SSF46894">
    <property type="entry name" value="C-terminal effector domain of the bipartite response regulators"/>
    <property type="match status" value="1"/>
</dbReference>
<sequence>MLYGRDAACAAIAGLVTAAAEGRGGSLVVRGEPGAGKTALLEHAAATAGSGWTVLPAAGVQSEAELAFATLHQLLLPLLDRSASLEPAQAAALRGAFELGTAVVGDRFLVSVAVLNLLSDASADRPVLCLVDDAQWIDQPSADVLGFVARRLGAERIALVVGRRDTATGFAEGLPELELPPLDAEASAALLPRLPPAVVSGLVRLAGGNPLALRELPSSLTPDQVAGRQPLDDRVPLPARLDRLFGDRLRALPGPVRALLLIAAAEETGNVTLVLAAAAAGADALDVAERSGLVRVAADGIVFRHPLIRAAAYQIAEPADRRAAHRALAAADPDNDRVAWHRAAAAVGTDEEVATALEDSAQRAVRRGGHAAAATALLRAAELSDRPAARARRLVAAADAARRSGRHPQAIDLLARAARADEGGDPVIQGAADHVRATIEADAGNVLAAAGQLAAVSERAAAADPTRALHLLVESAEAAAYAGDSLRSAGLGRLAAALPVTDKPAAFLSDLLQGMGRVAEGDSAAGVLRLRRAIGAAATLTEPRHHIWAGVAASFVGDEPGARLWFTRAVDRARATGALGELPHALEYLAELDLRSGRYADAAGHATEGRRLAAELGQDTSISRHLGTLACLAALRGADEECRDLAHEALTRAGRRGLGIVATVARHALALADLVRGRPADALTHLRAMLDARPGAGSPFLAVACVPDLVEAAARADRWEGVGEPLAAFERLTGPSGAPAARSLLCRARALLPGADADRLFAEAVRLGQDCDRPFELARTRLLHGEFLRRGKRRAEARVQLREAADVFDRLGAVPWAERAGAELRATGETARKRQPDTLTRLTPQERQIVRLVADGATNQQVAAQLFLSRRTVEYHLHNVFTKLGVSSRTALARSEIP</sequence>
<dbReference type="Pfam" id="PF13191">
    <property type="entry name" value="AAA_16"/>
    <property type="match status" value="1"/>
</dbReference>
<dbReference type="InterPro" id="IPR027417">
    <property type="entry name" value="P-loop_NTPase"/>
</dbReference>
<evidence type="ECO:0000256" key="2">
    <source>
        <dbReference type="ARBA" id="ARBA00022840"/>
    </source>
</evidence>
<feature type="domain" description="HTH luxR-type" evidence="3">
    <location>
        <begin position="835"/>
        <end position="898"/>
    </location>
</feature>
<dbReference type="InterPro" id="IPR011990">
    <property type="entry name" value="TPR-like_helical_dom_sf"/>
</dbReference>
<dbReference type="RefSeq" id="WP_215787349.1">
    <property type="nucleotide sequence ID" value="NZ_JAHKKG010000004.1"/>
</dbReference>
<dbReference type="SUPFAM" id="SSF52540">
    <property type="entry name" value="P-loop containing nucleoside triphosphate hydrolases"/>
    <property type="match status" value="1"/>
</dbReference>
<dbReference type="Gene3D" id="1.10.10.10">
    <property type="entry name" value="Winged helix-like DNA-binding domain superfamily/Winged helix DNA-binding domain"/>
    <property type="match status" value="1"/>
</dbReference>
<reference evidence="4 5" key="1">
    <citation type="submission" date="2021-06" db="EMBL/GenBank/DDBJ databases">
        <title>Actinoplanes lichenicola sp. nov., and Actinoplanes ovalisporus sp. nov., isolated from lichen in Thailand.</title>
        <authorList>
            <person name="Saeng-In P."/>
            <person name="Kanchanasin P."/>
            <person name="Yuki M."/>
            <person name="Kudo T."/>
            <person name="Ohkuma M."/>
            <person name="Phongsopitanun W."/>
            <person name="Tanasupawat S."/>
        </authorList>
    </citation>
    <scope>NUCLEOTIDE SEQUENCE [LARGE SCALE GENOMIC DNA]</scope>
    <source>
        <strain evidence="4 5">NBRC 110975</strain>
    </source>
</reference>
<dbReference type="Proteomes" id="UP001519654">
    <property type="component" value="Unassembled WGS sequence"/>
</dbReference>
<dbReference type="SMART" id="SM00421">
    <property type="entry name" value="HTH_LUXR"/>
    <property type="match status" value="1"/>
</dbReference>
<dbReference type="PROSITE" id="PS00622">
    <property type="entry name" value="HTH_LUXR_1"/>
    <property type="match status" value="1"/>
</dbReference>
<keyword evidence="5" id="KW-1185">Reference proteome</keyword>
<dbReference type="InterPro" id="IPR041664">
    <property type="entry name" value="AAA_16"/>
</dbReference>
<evidence type="ECO:0000313" key="5">
    <source>
        <dbReference type="Proteomes" id="UP001519654"/>
    </source>
</evidence>
<dbReference type="EMBL" id="JAHKKG010000004">
    <property type="protein sequence ID" value="MBU2664596.1"/>
    <property type="molecule type" value="Genomic_DNA"/>
</dbReference>
<evidence type="ECO:0000313" key="4">
    <source>
        <dbReference type="EMBL" id="MBU2664596.1"/>
    </source>
</evidence>
<dbReference type="Gene3D" id="1.25.40.10">
    <property type="entry name" value="Tetratricopeptide repeat domain"/>
    <property type="match status" value="1"/>
</dbReference>
<dbReference type="PROSITE" id="PS50043">
    <property type="entry name" value="HTH_LUXR_2"/>
    <property type="match status" value="1"/>
</dbReference>
<dbReference type="SUPFAM" id="SSF48452">
    <property type="entry name" value="TPR-like"/>
    <property type="match status" value="1"/>
</dbReference>
<dbReference type="InterPro" id="IPR000792">
    <property type="entry name" value="Tscrpt_reg_LuxR_C"/>
</dbReference>
<dbReference type="Pfam" id="PF00196">
    <property type="entry name" value="GerE"/>
    <property type="match status" value="1"/>
</dbReference>
<comment type="caution">
    <text evidence="4">The sequence shown here is derived from an EMBL/GenBank/DDBJ whole genome shotgun (WGS) entry which is preliminary data.</text>
</comment>
<keyword evidence="2" id="KW-0067">ATP-binding</keyword>
<keyword evidence="1" id="KW-0547">Nucleotide-binding</keyword>
<name>A0ABS5YNH6_9ACTN</name>
<dbReference type="PANTHER" id="PTHR16305:SF35">
    <property type="entry name" value="TRANSCRIPTIONAL ACTIVATOR DOMAIN"/>
    <property type="match status" value="1"/>
</dbReference>
<dbReference type="InterPro" id="IPR036388">
    <property type="entry name" value="WH-like_DNA-bd_sf"/>
</dbReference>
<protein>
    <submittedName>
        <fullName evidence="4">AAA family ATPase</fullName>
    </submittedName>
</protein>
<dbReference type="PRINTS" id="PR00038">
    <property type="entry name" value="HTHLUXR"/>
</dbReference>
<gene>
    <name evidence="4" type="ORF">KOI35_13920</name>
</gene>
<dbReference type="CDD" id="cd06170">
    <property type="entry name" value="LuxR_C_like"/>
    <property type="match status" value="1"/>
</dbReference>
<dbReference type="PANTHER" id="PTHR16305">
    <property type="entry name" value="TESTICULAR SOLUBLE ADENYLYL CYCLASE"/>
    <property type="match status" value="1"/>
</dbReference>
<dbReference type="InterPro" id="IPR016032">
    <property type="entry name" value="Sig_transdc_resp-reg_C-effctor"/>
</dbReference>
<organism evidence="4 5">
    <name type="scientific">Paractinoplanes bogorensis</name>
    <dbReference type="NCBI Taxonomy" id="1610840"/>
    <lineage>
        <taxon>Bacteria</taxon>
        <taxon>Bacillati</taxon>
        <taxon>Actinomycetota</taxon>
        <taxon>Actinomycetes</taxon>
        <taxon>Micromonosporales</taxon>
        <taxon>Micromonosporaceae</taxon>
        <taxon>Paractinoplanes</taxon>
    </lineage>
</organism>
<proteinExistence type="predicted"/>